<keyword evidence="5" id="KW-0560">Oxidoreductase</keyword>
<protein>
    <submittedName>
        <fullName evidence="8">Acyl-CoA dehydrogenase</fullName>
    </submittedName>
</protein>
<evidence type="ECO:0000259" key="6">
    <source>
        <dbReference type="Pfam" id="PF00441"/>
    </source>
</evidence>
<accession>A0A6P2C2T8</accession>
<evidence type="ECO:0000256" key="3">
    <source>
        <dbReference type="ARBA" id="ARBA00022630"/>
    </source>
</evidence>
<gene>
    <name evidence="8" type="ORF">EAS64_14405</name>
</gene>
<name>A0A6P2C2T8_9ACTN</name>
<dbReference type="GO" id="GO:0050660">
    <property type="term" value="F:flavin adenine dinucleotide binding"/>
    <property type="evidence" value="ECO:0007669"/>
    <property type="project" value="InterPro"/>
</dbReference>
<dbReference type="InterPro" id="IPR037069">
    <property type="entry name" value="AcylCoA_DH/ox_N_sf"/>
</dbReference>
<dbReference type="Gene3D" id="1.10.540.10">
    <property type="entry name" value="Acyl-CoA dehydrogenase/oxidase, N-terminal domain"/>
    <property type="match status" value="1"/>
</dbReference>
<dbReference type="Gene3D" id="2.40.110.10">
    <property type="entry name" value="Butyryl-CoA Dehydrogenase, subunit A, domain 2"/>
    <property type="match status" value="1"/>
</dbReference>
<dbReference type="SUPFAM" id="SSF47203">
    <property type="entry name" value="Acyl-CoA dehydrogenase C-terminal domain-like"/>
    <property type="match status" value="1"/>
</dbReference>
<evidence type="ECO:0000313" key="8">
    <source>
        <dbReference type="EMBL" id="TVZ05684.1"/>
    </source>
</evidence>
<reference evidence="8 9" key="1">
    <citation type="submission" date="2018-11" db="EMBL/GenBank/DDBJ databases">
        <title>Trebonia kvetii gen.nov., sp.nov., a novel acidophilic actinobacterium, and proposal of the new actinobacterial family Treboniaceae fam. nov.</title>
        <authorList>
            <person name="Rapoport D."/>
            <person name="Sagova-Mareckova M."/>
            <person name="Sedlacek I."/>
            <person name="Provaznik J."/>
            <person name="Kralova S."/>
            <person name="Pavlinic D."/>
            <person name="Benes V."/>
            <person name="Kopecky J."/>
        </authorList>
    </citation>
    <scope>NUCLEOTIDE SEQUENCE [LARGE SCALE GENOMIC DNA]</scope>
    <source>
        <strain evidence="8 9">15Tr583</strain>
    </source>
</reference>
<sequence length="356" mass="36514">MALILNEDEEQFRQSVRRFVTERSPLPKLRELMSSGQPFDADAWKQMSELGLTGLIIPAEHGGAEAGYSVLSVALTELGAGLVASPLLAGTLATGALMHLGNEAAEGRLLPGIAGGELIATLAAGGAGTARADGGALSGEISQVLNGAQADVLLIPADTGGRTELFEVAAGTPGLEVTPLPALDHSRALARVRLNGAAGTRLDGDAAAALGFAADLANLAIASEQVGGMAACVAMTTEYAKIRAAFGRPIGAFQGVKHRLAELHTTWELAHAALRDAARAADERPADFSRAAAVARIAVSASYVDAAVATVQLHGGIGFTWEHDAHLYQKNAMSQHALFGGPDEQLDRLAALLAAG</sequence>
<dbReference type="InterPro" id="IPR046373">
    <property type="entry name" value="Acyl-CoA_Oxase/DH_mid-dom_sf"/>
</dbReference>
<evidence type="ECO:0000313" key="9">
    <source>
        <dbReference type="Proteomes" id="UP000460272"/>
    </source>
</evidence>
<dbReference type="InterPro" id="IPR036250">
    <property type="entry name" value="AcylCo_DH-like_C"/>
</dbReference>
<evidence type="ECO:0000256" key="2">
    <source>
        <dbReference type="ARBA" id="ARBA00009347"/>
    </source>
</evidence>
<evidence type="ECO:0000256" key="4">
    <source>
        <dbReference type="ARBA" id="ARBA00022827"/>
    </source>
</evidence>
<feature type="domain" description="Acyl-CoA dehydrogenase/oxidase C-terminal" evidence="6">
    <location>
        <begin position="219"/>
        <end position="344"/>
    </location>
</feature>
<comment type="caution">
    <text evidence="8">The sequence shown here is derived from an EMBL/GenBank/DDBJ whole genome shotgun (WGS) entry which is preliminary data.</text>
</comment>
<dbReference type="Pfam" id="PF00441">
    <property type="entry name" value="Acyl-CoA_dh_1"/>
    <property type="match status" value="1"/>
</dbReference>
<proteinExistence type="inferred from homology"/>
<dbReference type="PANTHER" id="PTHR43884:SF20">
    <property type="entry name" value="ACYL-COA DEHYDROGENASE FADE28"/>
    <property type="match status" value="1"/>
</dbReference>
<dbReference type="Proteomes" id="UP000460272">
    <property type="component" value="Unassembled WGS sequence"/>
</dbReference>
<dbReference type="Pfam" id="PF02771">
    <property type="entry name" value="Acyl-CoA_dh_N"/>
    <property type="match status" value="1"/>
</dbReference>
<organism evidence="8 9">
    <name type="scientific">Trebonia kvetii</name>
    <dbReference type="NCBI Taxonomy" id="2480626"/>
    <lineage>
        <taxon>Bacteria</taxon>
        <taxon>Bacillati</taxon>
        <taxon>Actinomycetota</taxon>
        <taxon>Actinomycetes</taxon>
        <taxon>Streptosporangiales</taxon>
        <taxon>Treboniaceae</taxon>
        <taxon>Trebonia</taxon>
    </lineage>
</organism>
<dbReference type="RefSeq" id="WP_145853385.1">
    <property type="nucleotide sequence ID" value="NZ_RPFW01000002.1"/>
</dbReference>
<dbReference type="GO" id="GO:0003995">
    <property type="term" value="F:acyl-CoA dehydrogenase activity"/>
    <property type="evidence" value="ECO:0007669"/>
    <property type="project" value="TreeGrafter"/>
</dbReference>
<evidence type="ECO:0000256" key="1">
    <source>
        <dbReference type="ARBA" id="ARBA00001974"/>
    </source>
</evidence>
<comment type="cofactor">
    <cofactor evidence="1">
        <name>FAD</name>
        <dbReference type="ChEBI" id="CHEBI:57692"/>
    </cofactor>
</comment>
<keyword evidence="9" id="KW-1185">Reference proteome</keyword>
<evidence type="ECO:0000259" key="7">
    <source>
        <dbReference type="Pfam" id="PF02771"/>
    </source>
</evidence>
<keyword evidence="3" id="KW-0285">Flavoprotein</keyword>
<dbReference type="InterPro" id="IPR009100">
    <property type="entry name" value="AcylCoA_DH/oxidase_NM_dom_sf"/>
</dbReference>
<dbReference type="InterPro" id="IPR009075">
    <property type="entry name" value="AcylCo_DH/oxidase_C"/>
</dbReference>
<feature type="domain" description="Acyl-CoA dehydrogenase/oxidase N-terminal" evidence="7">
    <location>
        <begin position="6"/>
        <end position="117"/>
    </location>
</feature>
<keyword evidence="4" id="KW-0274">FAD</keyword>
<dbReference type="PANTHER" id="PTHR43884">
    <property type="entry name" value="ACYL-COA DEHYDROGENASE"/>
    <property type="match status" value="1"/>
</dbReference>
<evidence type="ECO:0000256" key="5">
    <source>
        <dbReference type="ARBA" id="ARBA00023002"/>
    </source>
</evidence>
<dbReference type="Gene3D" id="1.20.140.10">
    <property type="entry name" value="Butyryl-CoA Dehydrogenase, subunit A, domain 3"/>
    <property type="match status" value="1"/>
</dbReference>
<dbReference type="SUPFAM" id="SSF56645">
    <property type="entry name" value="Acyl-CoA dehydrogenase NM domain-like"/>
    <property type="match status" value="1"/>
</dbReference>
<dbReference type="AlphaFoldDB" id="A0A6P2C2T8"/>
<dbReference type="OrthoDB" id="8677713at2"/>
<dbReference type="InterPro" id="IPR013786">
    <property type="entry name" value="AcylCoA_DH/ox_N"/>
</dbReference>
<dbReference type="EMBL" id="RPFW01000002">
    <property type="protein sequence ID" value="TVZ05684.1"/>
    <property type="molecule type" value="Genomic_DNA"/>
</dbReference>
<comment type="similarity">
    <text evidence="2">Belongs to the acyl-CoA dehydrogenase family.</text>
</comment>